<protein>
    <submittedName>
        <fullName evidence="2">DUF1995 family protein</fullName>
    </submittedName>
</protein>
<dbReference type="Pfam" id="PF09353">
    <property type="entry name" value="DUF1995"/>
    <property type="match status" value="1"/>
</dbReference>
<name>A0AA43GRW1_9CYAN</name>
<evidence type="ECO:0000313" key="2">
    <source>
        <dbReference type="EMBL" id="MDH6060421.1"/>
    </source>
</evidence>
<reference evidence="2 3" key="1">
    <citation type="journal article" date="2023" name="J. Phycol.">
        <title>Chrysosporum ovalisporum is synonymous with the true-branching cyanobacterium Umezakia natans (Nostocales/Aphanizomenonaceae).</title>
        <authorList>
            <person name="McGregor G.B."/>
            <person name="Sendall B.C."/>
            <person name="Niiyama Y."/>
            <person name="Tuji A."/>
            <person name="Willis A."/>
        </authorList>
    </citation>
    <scope>NUCLEOTIDE SEQUENCE [LARGE SCALE GENOMIC DNA]</scope>
    <source>
        <strain evidence="2 3">ANA360D</strain>
    </source>
</reference>
<proteinExistence type="predicted"/>
<comment type="caution">
    <text evidence="2">The sequence shown here is derived from an EMBL/GenBank/DDBJ whole genome shotgun (WGS) entry which is preliminary data.</text>
</comment>
<evidence type="ECO:0000259" key="1">
    <source>
        <dbReference type="Pfam" id="PF09353"/>
    </source>
</evidence>
<dbReference type="InterPro" id="IPR053021">
    <property type="entry name" value="Chloroplast_ADK"/>
</dbReference>
<dbReference type="PANTHER" id="PTHR35509">
    <property type="entry name" value="DOMAIN PROTEIN, PUTATIVE (DUF1995)-RELATED"/>
    <property type="match status" value="1"/>
</dbReference>
<dbReference type="InterPro" id="IPR018962">
    <property type="entry name" value="DUF1995"/>
</dbReference>
<dbReference type="RefSeq" id="WP_280654422.1">
    <property type="nucleotide sequence ID" value="NZ_JANQDH010000051.1"/>
</dbReference>
<gene>
    <name evidence="2" type="ORF">NWP17_08220</name>
</gene>
<dbReference type="EMBL" id="JANQDH010000051">
    <property type="protein sequence ID" value="MDH6060421.1"/>
    <property type="molecule type" value="Genomic_DNA"/>
</dbReference>
<organism evidence="2 3">
    <name type="scientific">Chrysosporum bergii ANA360D</name>
    <dbReference type="NCBI Taxonomy" id="617107"/>
    <lineage>
        <taxon>Bacteria</taxon>
        <taxon>Bacillati</taxon>
        <taxon>Cyanobacteriota</taxon>
        <taxon>Cyanophyceae</taxon>
        <taxon>Nostocales</taxon>
        <taxon>Nodulariaceae</taxon>
        <taxon>Chrysosporum</taxon>
    </lineage>
</organism>
<keyword evidence="3" id="KW-1185">Reference proteome</keyword>
<dbReference type="Proteomes" id="UP001159387">
    <property type="component" value="Unassembled WGS sequence"/>
</dbReference>
<sequence>MSELPNSLEEAIAQSRIATQAALTDGYTRLQVDFLFPELKLMPVAAQFLPLFAEYDSRLKVFFADAGAAALANRDWANTPFKILDIGTGRAASLQSKIQPEDEIFLFIAPTSVEVPQLERLCENMGDRPFVMLNPRLEDSGVVGIGYTARQTRQRFISTIESCYYLRPVDDTSAVFRCYPGLWEVWVEQTNGQYEKIAELPKKPSGDELDLILMQGQPQTGTDAAPAKQPSVFKSLQRFFKALSS</sequence>
<evidence type="ECO:0000313" key="3">
    <source>
        <dbReference type="Proteomes" id="UP001159387"/>
    </source>
</evidence>
<dbReference type="AlphaFoldDB" id="A0AA43GRW1"/>
<accession>A0AA43GRW1</accession>
<dbReference type="PANTHER" id="PTHR35509:SF1">
    <property type="entry name" value="DOMAIN PROTEIN, PUTATIVE (DUF1995)-RELATED"/>
    <property type="match status" value="1"/>
</dbReference>
<feature type="domain" description="DUF1995" evidence="1">
    <location>
        <begin position="5"/>
        <end position="210"/>
    </location>
</feature>